<dbReference type="PANTHER" id="PTHR32309">
    <property type="entry name" value="TYROSINE-PROTEIN KINASE"/>
    <property type="match status" value="1"/>
</dbReference>
<dbReference type="InterPro" id="IPR050445">
    <property type="entry name" value="Bact_polysacc_biosynth/exp"/>
</dbReference>
<dbReference type="FunFam" id="3.40.50.300:FF:000527">
    <property type="entry name" value="Tyrosine-protein kinase etk"/>
    <property type="match status" value="1"/>
</dbReference>
<dbReference type="OrthoDB" id="9794577at2"/>
<dbReference type="InterPro" id="IPR027417">
    <property type="entry name" value="P-loop_NTPase"/>
</dbReference>
<evidence type="ECO:0000256" key="7">
    <source>
        <dbReference type="ARBA" id="ARBA00023137"/>
    </source>
</evidence>
<keyword evidence="7" id="KW-0829">Tyrosine-protein kinase</keyword>
<reference evidence="10 11" key="1">
    <citation type="submission" date="2018-07" db="EMBL/GenBank/DDBJ databases">
        <title>Bacillus sp. YLB-04 draft genome sequence.</title>
        <authorList>
            <person name="Yu L."/>
            <person name="Tang X."/>
        </authorList>
    </citation>
    <scope>NUCLEOTIDE SEQUENCE [LARGE SCALE GENOMIC DNA]</scope>
    <source>
        <strain evidence="10 11">YLB-04</strain>
    </source>
</reference>
<dbReference type="CDD" id="cd05387">
    <property type="entry name" value="BY-kinase"/>
    <property type="match status" value="1"/>
</dbReference>
<evidence type="ECO:0000256" key="1">
    <source>
        <dbReference type="ARBA" id="ARBA00007316"/>
    </source>
</evidence>
<dbReference type="PANTHER" id="PTHR32309:SF13">
    <property type="entry name" value="FERRIC ENTEROBACTIN TRANSPORT PROTEIN FEPE"/>
    <property type="match status" value="1"/>
</dbReference>
<evidence type="ECO:0000313" key="11">
    <source>
        <dbReference type="Proteomes" id="UP000257144"/>
    </source>
</evidence>
<evidence type="ECO:0000256" key="3">
    <source>
        <dbReference type="ARBA" id="ARBA00022679"/>
    </source>
</evidence>
<dbReference type="Proteomes" id="UP000257144">
    <property type="component" value="Unassembled WGS sequence"/>
</dbReference>
<dbReference type="GO" id="GO:0004715">
    <property type="term" value="F:non-membrane spanning protein tyrosine kinase activity"/>
    <property type="evidence" value="ECO:0007669"/>
    <property type="project" value="UniProtKB-EC"/>
</dbReference>
<dbReference type="GO" id="GO:0005524">
    <property type="term" value="F:ATP binding"/>
    <property type="evidence" value="ECO:0007669"/>
    <property type="project" value="UniProtKB-KW"/>
</dbReference>
<dbReference type="RefSeq" id="WP_115452971.1">
    <property type="nucleotide sequence ID" value="NZ_QNQT01000007.1"/>
</dbReference>
<protein>
    <recommendedName>
        <fullName evidence="2">non-specific protein-tyrosine kinase</fullName>
        <ecNumber evidence="2">2.7.10.2</ecNumber>
    </recommendedName>
</protein>
<dbReference type="NCBIfam" id="TIGR01007">
    <property type="entry name" value="eps_fam"/>
    <property type="match status" value="1"/>
</dbReference>
<dbReference type="InterPro" id="IPR005702">
    <property type="entry name" value="Wzc-like_C"/>
</dbReference>
<dbReference type="Gene3D" id="3.40.50.300">
    <property type="entry name" value="P-loop containing nucleotide triphosphate hydrolases"/>
    <property type="match status" value="1"/>
</dbReference>
<evidence type="ECO:0000256" key="6">
    <source>
        <dbReference type="ARBA" id="ARBA00022840"/>
    </source>
</evidence>
<evidence type="ECO:0000313" key="10">
    <source>
        <dbReference type="EMBL" id="RDU36043.1"/>
    </source>
</evidence>
<keyword evidence="3" id="KW-0808">Transferase</keyword>
<keyword evidence="4" id="KW-0547">Nucleotide-binding</keyword>
<keyword evidence="5" id="KW-0418">Kinase</keyword>
<dbReference type="SUPFAM" id="SSF52540">
    <property type="entry name" value="P-loop containing nucleoside triphosphate hydrolases"/>
    <property type="match status" value="1"/>
</dbReference>
<comment type="catalytic activity">
    <reaction evidence="8">
        <text>L-tyrosyl-[protein] + ATP = O-phospho-L-tyrosyl-[protein] + ADP + H(+)</text>
        <dbReference type="Rhea" id="RHEA:10596"/>
        <dbReference type="Rhea" id="RHEA-COMP:10136"/>
        <dbReference type="Rhea" id="RHEA-COMP:20101"/>
        <dbReference type="ChEBI" id="CHEBI:15378"/>
        <dbReference type="ChEBI" id="CHEBI:30616"/>
        <dbReference type="ChEBI" id="CHEBI:46858"/>
        <dbReference type="ChEBI" id="CHEBI:61978"/>
        <dbReference type="ChEBI" id="CHEBI:456216"/>
        <dbReference type="EC" id="2.7.10.2"/>
    </reaction>
</comment>
<organism evidence="10 11">
    <name type="scientific">Neobacillus piezotolerans</name>
    <dbReference type="NCBI Taxonomy" id="2259171"/>
    <lineage>
        <taxon>Bacteria</taxon>
        <taxon>Bacillati</taxon>
        <taxon>Bacillota</taxon>
        <taxon>Bacilli</taxon>
        <taxon>Bacillales</taxon>
        <taxon>Bacillaceae</taxon>
        <taxon>Neobacillus</taxon>
    </lineage>
</organism>
<dbReference type="EC" id="2.7.10.2" evidence="2"/>
<name>A0A3D8GNJ3_9BACI</name>
<evidence type="ECO:0000256" key="5">
    <source>
        <dbReference type="ARBA" id="ARBA00022777"/>
    </source>
</evidence>
<evidence type="ECO:0000259" key="9">
    <source>
        <dbReference type="Pfam" id="PF13614"/>
    </source>
</evidence>
<keyword evidence="11" id="KW-1185">Reference proteome</keyword>
<sequence>MTYRRIHHWNNKQKNLLSNLNPKSEIAEQYRTVRTNIQFAAVDKKIQIIIITSASPSEGKSMSAVNLAVVYAQQGKNVLLADGDMRKPTVHYTFSLENHKGLSTTLVGNTELEETILPSGIENLDVLVSGPIPPNPSELLASHKMLEFLEAARRVYDIVIVDTPPLLAVTDPQILVSLGDGTVLVIRSKKTEIEDARKAIQMIHSANGKLLGTILNDAQIIEGHYYYT</sequence>
<dbReference type="GO" id="GO:0005886">
    <property type="term" value="C:plasma membrane"/>
    <property type="evidence" value="ECO:0007669"/>
    <property type="project" value="UniProtKB-ARBA"/>
</dbReference>
<keyword evidence="6" id="KW-0067">ATP-binding</keyword>
<comment type="caution">
    <text evidence="10">The sequence shown here is derived from an EMBL/GenBank/DDBJ whole genome shotgun (WGS) entry which is preliminary data.</text>
</comment>
<evidence type="ECO:0000256" key="8">
    <source>
        <dbReference type="ARBA" id="ARBA00051245"/>
    </source>
</evidence>
<feature type="domain" description="AAA" evidence="9">
    <location>
        <begin position="48"/>
        <end position="204"/>
    </location>
</feature>
<dbReference type="GO" id="GO:0042802">
    <property type="term" value="F:identical protein binding"/>
    <property type="evidence" value="ECO:0007669"/>
    <property type="project" value="UniProtKB-ARBA"/>
</dbReference>
<proteinExistence type="inferred from homology"/>
<dbReference type="EMBL" id="QNQT01000007">
    <property type="protein sequence ID" value="RDU36043.1"/>
    <property type="molecule type" value="Genomic_DNA"/>
</dbReference>
<accession>A0A3D8GNJ3</accession>
<evidence type="ECO:0000256" key="2">
    <source>
        <dbReference type="ARBA" id="ARBA00011903"/>
    </source>
</evidence>
<comment type="similarity">
    <text evidence="1">Belongs to the CpsD/CapB family.</text>
</comment>
<evidence type="ECO:0000256" key="4">
    <source>
        <dbReference type="ARBA" id="ARBA00022741"/>
    </source>
</evidence>
<dbReference type="AlphaFoldDB" id="A0A3D8GNJ3"/>
<dbReference type="Pfam" id="PF13614">
    <property type="entry name" value="AAA_31"/>
    <property type="match status" value="1"/>
</dbReference>
<gene>
    <name evidence="10" type="ORF">DRW41_15765</name>
</gene>
<dbReference type="InterPro" id="IPR025669">
    <property type="entry name" value="AAA_dom"/>
</dbReference>